<gene>
    <name evidence="1" type="primary">Acey_s0177.g578</name>
    <name evidence="1" type="ORF">Y032_0177g578</name>
</gene>
<sequence>MLTKIHHYVSANPELAYYARGSALPDTYRLPYFNMMPIDILARTRRYHVVRLSTMLGILDGRPLTDIPLHRLITYTYEMLAVADAAINGSSGRVLTKHRAGLIRTDLNSETAIRLKEQDNSKTLAEVLLRDYQTEIRCPWLPSSNTT</sequence>
<proteinExistence type="predicted"/>
<evidence type="ECO:0000313" key="1">
    <source>
        <dbReference type="EMBL" id="EYB93912.1"/>
    </source>
</evidence>
<name>A0A016SU51_9BILA</name>
<accession>A0A016SU51</accession>
<evidence type="ECO:0000313" key="2">
    <source>
        <dbReference type="Proteomes" id="UP000024635"/>
    </source>
</evidence>
<organism evidence="1 2">
    <name type="scientific">Ancylostoma ceylanicum</name>
    <dbReference type="NCBI Taxonomy" id="53326"/>
    <lineage>
        <taxon>Eukaryota</taxon>
        <taxon>Metazoa</taxon>
        <taxon>Ecdysozoa</taxon>
        <taxon>Nematoda</taxon>
        <taxon>Chromadorea</taxon>
        <taxon>Rhabditida</taxon>
        <taxon>Rhabditina</taxon>
        <taxon>Rhabditomorpha</taxon>
        <taxon>Strongyloidea</taxon>
        <taxon>Ancylostomatidae</taxon>
        <taxon>Ancylostomatinae</taxon>
        <taxon>Ancylostoma</taxon>
    </lineage>
</organism>
<comment type="caution">
    <text evidence="1">The sequence shown here is derived from an EMBL/GenBank/DDBJ whole genome shotgun (WGS) entry which is preliminary data.</text>
</comment>
<dbReference type="Proteomes" id="UP000024635">
    <property type="component" value="Unassembled WGS sequence"/>
</dbReference>
<keyword evidence="2" id="KW-1185">Reference proteome</keyword>
<protein>
    <submittedName>
        <fullName evidence="1">Uncharacterized protein</fullName>
    </submittedName>
</protein>
<reference evidence="2" key="1">
    <citation type="journal article" date="2015" name="Nat. Genet.">
        <title>The genome and transcriptome of the zoonotic hookworm Ancylostoma ceylanicum identify infection-specific gene families.</title>
        <authorList>
            <person name="Schwarz E.M."/>
            <person name="Hu Y."/>
            <person name="Antoshechkin I."/>
            <person name="Miller M.M."/>
            <person name="Sternberg P.W."/>
            <person name="Aroian R.V."/>
        </authorList>
    </citation>
    <scope>NUCLEOTIDE SEQUENCE</scope>
    <source>
        <strain evidence="2">HY135</strain>
    </source>
</reference>
<dbReference type="AlphaFoldDB" id="A0A016SU51"/>
<dbReference type="EMBL" id="JARK01001513">
    <property type="protein sequence ID" value="EYB93912.1"/>
    <property type="molecule type" value="Genomic_DNA"/>
</dbReference>
<dbReference type="OrthoDB" id="10591627at2759"/>